<name>A0AA42DL58_9FIRM</name>
<dbReference type="InterPro" id="IPR050300">
    <property type="entry name" value="GDXG_lipolytic_enzyme"/>
</dbReference>
<dbReference type="EMBL" id="JAQIFT010000016">
    <property type="protein sequence ID" value="MDA3730887.1"/>
    <property type="molecule type" value="Genomic_DNA"/>
</dbReference>
<proteinExistence type="predicted"/>
<dbReference type="PANTHER" id="PTHR48081">
    <property type="entry name" value="AB HYDROLASE SUPERFAMILY PROTEIN C4A8.06C"/>
    <property type="match status" value="1"/>
</dbReference>
<keyword evidence="4" id="KW-1185">Reference proteome</keyword>
<evidence type="ECO:0000259" key="2">
    <source>
        <dbReference type="Pfam" id="PF20434"/>
    </source>
</evidence>
<accession>A0AA42DL58</accession>
<dbReference type="PANTHER" id="PTHR48081:SF6">
    <property type="entry name" value="PEPTIDASE S9 PROLYL OLIGOPEPTIDASE CATALYTIC DOMAIN-CONTAINING PROTEIN"/>
    <property type="match status" value="1"/>
</dbReference>
<dbReference type="Gene3D" id="3.40.50.1820">
    <property type="entry name" value="alpha/beta hydrolase"/>
    <property type="match status" value="1"/>
</dbReference>
<sequence length="271" mass="30294">MLHQIIEIDSRECEKAQLYTYFLDNYQEIDLARKRPVVIICPGGAYGYTSEREAEAIAIQYNARGLHACVLKYHCAPAEYPTALLELAKTVSHLRQNAEQYHIDPDKIIISGFSAGGHLAGSLGVFWHQDWLQTLMQEPMSNYKPNGLLLCYPVLTSGEKGHQGSFTNLLGSSYTEELKAMLSLETQVTEYVPPTFIWHTQTDNAVPVEGTLMFATALQKVNVSYELHIYPVGGHGLALASQETMANGYPGSIQKECQNWIRLACTWAHNL</sequence>
<dbReference type="RefSeq" id="WP_053984445.1">
    <property type="nucleotide sequence ID" value="NZ_JAQIFT010000016.1"/>
</dbReference>
<evidence type="ECO:0000313" key="4">
    <source>
        <dbReference type="Proteomes" id="UP001169242"/>
    </source>
</evidence>
<feature type="domain" description="BD-FAE-like" evidence="2">
    <location>
        <begin position="24"/>
        <end position="218"/>
    </location>
</feature>
<dbReference type="Proteomes" id="UP001169242">
    <property type="component" value="Unassembled WGS sequence"/>
</dbReference>
<dbReference type="AlphaFoldDB" id="A0AA42DL58"/>
<reference evidence="3" key="1">
    <citation type="journal article" date="2023" name="Int. J. Syst. Evol. Microbiol.">
        <title>&lt;i&gt;Holtiella tumoricola&lt;/i&gt; gen. nov. sp. nov., isolated from a human clinical sample.</title>
        <authorList>
            <person name="Allen-Vercoe E."/>
            <person name="Daigneault M.C."/>
            <person name="Vancuren S.J."/>
            <person name="Cochrane K."/>
            <person name="O'Neal L.L."/>
            <person name="Sankaranarayanan K."/>
            <person name="Lawson P.A."/>
        </authorList>
    </citation>
    <scope>NUCLEOTIDE SEQUENCE</scope>
    <source>
        <strain evidence="3">CC70A</strain>
    </source>
</reference>
<dbReference type="SUPFAM" id="SSF53474">
    <property type="entry name" value="alpha/beta-Hydrolases"/>
    <property type="match status" value="1"/>
</dbReference>
<dbReference type="InterPro" id="IPR049492">
    <property type="entry name" value="BD-FAE-like_dom"/>
</dbReference>
<dbReference type="InterPro" id="IPR029058">
    <property type="entry name" value="AB_hydrolase_fold"/>
</dbReference>
<dbReference type="GO" id="GO:0016787">
    <property type="term" value="F:hydrolase activity"/>
    <property type="evidence" value="ECO:0007669"/>
    <property type="project" value="UniProtKB-KW"/>
</dbReference>
<keyword evidence="1 3" id="KW-0378">Hydrolase</keyword>
<evidence type="ECO:0000313" key="3">
    <source>
        <dbReference type="EMBL" id="MDA3730887.1"/>
    </source>
</evidence>
<organism evidence="3 4">
    <name type="scientific">Holtiella tumoricola</name>
    <dbReference type="NCBI Taxonomy" id="3018743"/>
    <lineage>
        <taxon>Bacteria</taxon>
        <taxon>Bacillati</taxon>
        <taxon>Bacillota</taxon>
        <taxon>Clostridia</taxon>
        <taxon>Lachnospirales</taxon>
        <taxon>Cellulosilyticaceae</taxon>
        <taxon>Holtiella</taxon>
    </lineage>
</organism>
<protein>
    <submittedName>
        <fullName evidence="3">Alpha/beta hydrolase</fullName>
    </submittedName>
</protein>
<evidence type="ECO:0000256" key="1">
    <source>
        <dbReference type="ARBA" id="ARBA00022801"/>
    </source>
</evidence>
<dbReference type="Pfam" id="PF20434">
    <property type="entry name" value="BD-FAE"/>
    <property type="match status" value="1"/>
</dbReference>
<comment type="caution">
    <text evidence="3">The sequence shown here is derived from an EMBL/GenBank/DDBJ whole genome shotgun (WGS) entry which is preliminary data.</text>
</comment>
<gene>
    <name evidence="3" type="ORF">PBV87_05155</name>
</gene>